<dbReference type="HOGENOM" id="CLU_098984_0_0_0"/>
<dbReference type="OrthoDB" id="156387at2"/>
<keyword evidence="2" id="KW-1185">Reference proteome</keyword>
<dbReference type="STRING" id="525904.Tter_0754"/>
<dbReference type="RefSeq" id="WP_012874706.1">
    <property type="nucleotide sequence ID" value="NC_013525.1"/>
</dbReference>
<evidence type="ECO:0000313" key="2">
    <source>
        <dbReference type="Proteomes" id="UP000000323"/>
    </source>
</evidence>
<dbReference type="AlphaFoldDB" id="D1CFG5"/>
<dbReference type="EMBL" id="CP001825">
    <property type="protein sequence ID" value="ACZ41671.1"/>
    <property type="molecule type" value="Genomic_DNA"/>
</dbReference>
<reference evidence="2" key="1">
    <citation type="journal article" date="2010" name="Stand. Genomic Sci.">
        <title>Complete genome sequence of 'Thermobaculum terrenum' type strain (YNP1).</title>
        <authorList>
            <person name="Kiss H."/>
            <person name="Cleland D."/>
            <person name="Lapidus A."/>
            <person name="Lucas S."/>
            <person name="Glavina Del Rio T."/>
            <person name="Nolan M."/>
            <person name="Tice H."/>
            <person name="Han C."/>
            <person name="Goodwin L."/>
            <person name="Pitluck S."/>
            <person name="Liolios K."/>
            <person name="Ivanova N."/>
            <person name="Mavromatis K."/>
            <person name="Ovchinnikova G."/>
            <person name="Pati A."/>
            <person name="Chen A."/>
            <person name="Palaniappan K."/>
            <person name="Land M."/>
            <person name="Hauser L."/>
            <person name="Chang Y."/>
            <person name="Jeffries C."/>
            <person name="Lu M."/>
            <person name="Brettin T."/>
            <person name="Detter J."/>
            <person name="Goker M."/>
            <person name="Tindall B."/>
            <person name="Beck B."/>
            <person name="McDermott T."/>
            <person name="Woyke T."/>
            <person name="Bristow J."/>
            <person name="Eisen J."/>
            <person name="Markowitz V."/>
            <person name="Hugenholtz P."/>
            <person name="Kyrpides N."/>
            <person name="Klenk H."/>
            <person name="Cheng J."/>
        </authorList>
    </citation>
    <scope>NUCLEOTIDE SEQUENCE [LARGE SCALE GENOMIC DNA]</scope>
    <source>
        <strain evidence="2">ATCC BAA-798 / YNP1</strain>
    </source>
</reference>
<protein>
    <recommendedName>
        <fullName evidence="3">DUF3090 family protein</fullName>
    </recommendedName>
</protein>
<name>D1CFG5_THET1</name>
<evidence type="ECO:0000313" key="1">
    <source>
        <dbReference type="EMBL" id="ACZ41671.1"/>
    </source>
</evidence>
<proteinExistence type="predicted"/>
<accession>D1CFG5</accession>
<dbReference type="Pfam" id="PF11290">
    <property type="entry name" value="DUF3090"/>
    <property type="match status" value="1"/>
</dbReference>
<evidence type="ECO:0008006" key="3">
    <source>
        <dbReference type="Google" id="ProtNLM"/>
    </source>
</evidence>
<sequence>MASETYDFGVIDRLGADAVGLPGQRTFRLRFLNERGEGADLWIEKEQMQALGQAIEQLLAQLSDDPFIDLVSNEPEKEEPNIQLPFPQPPTVEFKVGRLALGYDEGKGRFALLIHDIEEEQEGAPDFRCLVTREQLKELSKQIDTVVKAGRPRCPLCETPLTPGVAHFCPPSNGHARVQLEDEG</sequence>
<dbReference type="eggNOG" id="ENOG5032VWC">
    <property type="taxonomic scope" value="Bacteria"/>
</dbReference>
<dbReference type="Proteomes" id="UP000000323">
    <property type="component" value="Chromosome 1"/>
</dbReference>
<dbReference type="InterPro" id="IPR021441">
    <property type="entry name" value="DUF3090"/>
</dbReference>
<gene>
    <name evidence="1" type="ordered locus">Tter_0754</name>
</gene>
<dbReference type="KEGG" id="ttr:Tter_0754"/>
<organism evidence="1 2">
    <name type="scientific">Thermobaculum terrenum (strain ATCC BAA-798 / CCMEE 7001 / YNP1)</name>
    <dbReference type="NCBI Taxonomy" id="525904"/>
    <lineage>
        <taxon>Bacteria</taxon>
        <taxon>Bacillati</taxon>
        <taxon>Chloroflexota</taxon>
        <taxon>Chloroflexia</taxon>
        <taxon>Candidatus Thermobaculales</taxon>
        <taxon>Candidatus Thermobaculaceae</taxon>
        <taxon>Thermobaculum</taxon>
    </lineage>
</organism>